<evidence type="ECO:0000313" key="1">
    <source>
        <dbReference type="EMBL" id="CAH2056035.1"/>
    </source>
</evidence>
<evidence type="ECO:0000313" key="2">
    <source>
        <dbReference type="Proteomes" id="UP000837857"/>
    </source>
</evidence>
<organism evidence="1 2">
    <name type="scientific">Iphiclides podalirius</name>
    <name type="common">scarce swallowtail</name>
    <dbReference type="NCBI Taxonomy" id="110791"/>
    <lineage>
        <taxon>Eukaryota</taxon>
        <taxon>Metazoa</taxon>
        <taxon>Ecdysozoa</taxon>
        <taxon>Arthropoda</taxon>
        <taxon>Hexapoda</taxon>
        <taxon>Insecta</taxon>
        <taxon>Pterygota</taxon>
        <taxon>Neoptera</taxon>
        <taxon>Endopterygota</taxon>
        <taxon>Lepidoptera</taxon>
        <taxon>Glossata</taxon>
        <taxon>Ditrysia</taxon>
        <taxon>Papilionoidea</taxon>
        <taxon>Papilionidae</taxon>
        <taxon>Papilioninae</taxon>
        <taxon>Iphiclides</taxon>
    </lineage>
</organism>
<sequence length="70" mass="7465">MKASPKFSAKPASPLSQRVTRAFVYQNSPQFARLGGAPLRYGDMAVSYQVPIATVASDGGWVTVLAGRHV</sequence>
<dbReference type="EMBL" id="OW152835">
    <property type="protein sequence ID" value="CAH2056035.1"/>
    <property type="molecule type" value="Genomic_DNA"/>
</dbReference>
<feature type="non-terminal residue" evidence="1">
    <location>
        <position position="70"/>
    </location>
</feature>
<protein>
    <submittedName>
        <fullName evidence="1">Uncharacterized protein</fullName>
    </submittedName>
</protein>
<accession>A0ABN8IIE5</accession>
<dbReference type="Proteomes" id="UP000837857">
    <property type="component" value="Chromosome 23"/>
</dbReference>
<gene>
    <name evidence="1" type="ORF">IPOD504_LOCUS9312</name>
</gene>
<name>A0ABN8IIE5_9NEOP</name>
<keyword evidence="2" id="KW-1185">Reference proteome</keyword>
<proteinExistence type="predicted"/>
<reference evidence="1" key="1">
    <citation type="submission" date="2022-03" db="EMBL/GenBank/DDBJ databases">
        <authorList>
            <person name="Martin H S."/>
        </authorList>
    </citation>
    <scope>NUCLEOTIDE SEQUENCE</scope>
</reference>